<feature type="modified residue" description="N6-(pyridoxal phosphate)lysine" evidence="5 7">
    <location>
        <position position="60"/>
    </location>
</feature>
<gene>
    <name evidence="5 11" type="primary">lysA</name>
    <name evidence="11" type="ORF">MTBPR1_20359</name>
</gene>
<dbReference type="SUPFAM" id="SSF51419">
    <property type="entry name" value="PLP-binding barrel"/>
    <property type="match status" value="1"/>
</dbReference>
<comment type="function">
    <text evidence="5">Specifically catalyzes the decarboxylation of meso-diaminopimelate (meso-DAP) to L-lysine.</text>
</comment>
<dbReference type="HAMAP" id="MF_02120">
    <property type="entry name" value="LysA"/>
    <property type="match status" value="1"/>
</dbReference>
<keyword evidence="5" id="KW-0028">Amino-acid biosynthesis</keyword>
<dbReference type="EMBL" id="FLYE01000012">
    <property type="protein sequence ID" value="SCA56511.1"/>
    <property type="molecule type" value="Genomic_DNA"/>
</dbReference>
<comment type="pathway">
    <text evidence="5 8">Amino-acid biosynthesis; L-lysine biosynthesis via DAP pathway; L-lysine from DL-2,6-diaminopimelate: step 1/1.</text>
</comment>
<feature type="active site" description="Proton donor" evidence="7">
    <location>
        <position position="344"/>
    </location>
</feature>
<keyword evidence="4 5" id="KW-0456">Lyase</keyword>
<evidence type="ECO:0000313" key="12">
    <source>
        <dbReference type="Proteomes" id="UP000231658"/>
    </source>
</evidence>
<dbReference type="PANTHER" id="PTHR43727">
    <property type="entry name" value="DIAMINOPIMELATE DECARBOXYLASE"/>
    <property type="match status" value="1"/>
</dbReference>
<dbReference type="Pfam" id="PF02784">
    <property type="entry name" value="Orn_Arg_deC_N"/>
    <property type="match status" value="1"/>
</dbReference>
<dbReference type="RefSeq" id="WP_069188592.1">
    <property type="nucleotide sequence ID" value="NZ_FLYE01000012.1"/>
</dbReference>
<dbReference type="SUPFAM" id="SSF50621">
    <property type="entry name" value="Alanine racemase C-terminal domain-like"/>
    <property type="match status" value="1"/>
</dbReference>
<evidence type="ECO:0000256" key="1">
    <source>
        <dbReference type="ARBA" id="ARBA00001933"/>
    </source>
</evidence>
<dbReference type="STRING" id="1867952.MTBPR1_20359"/>
<protein>
    <recommendedName>
        <fullName evidence="5 6">Diaminopimelate decarboxylase</fullName>
        <shortName evidence="5">DAP decarboxylase</shortName>
        <shortName evidence="5">DAPDC</shortName>
        <ecNumber evidence="5 6">4.1.1.20</ecNumber>
    </recommendedName>
</protein>
<dbReference type="InterPro" id="IPR022653">
    <property type="entry name" value="De-COase2_pyr-phos_BS"/>
</dbReference>
<dbReference type="InterPro" id="IPR022643">
    <property type="entry name" value="De-COase2_C"/>
</dbReference>
<feature type="binding site" evidence="5">
    <location>
        <position position="239"/>
    </location>
    <ligand>
        <name>pyridoxal 5'-phosphate</name>
        <dbReference type="ChEBI" id="CHEBI:597326"/>
    </ligand>
</feature>
<feature type="binding site" evidence="5">
    <location>
        <position position="316"/>
    </location>
    <ligand>
        <name>substrate</name>
    </ligand>
</feature>
<feature type="binding site" evidence="5">
    <location>
        <position position="276"/>
    </location>
    <ligand>
        <name>substrate</name>
    </ligand>
</feature>
<feature type="domain" description="Orn/DAP/Arg decarboxylase 2 N-terminal" evidence="10">
    <location>
        <begin position="35"/>
        <end position="279"/>
    </location>
</feature>
<dbReference type="UniPathway" id="UPA00034">
    <property type="reaction ID" value="UER00027"/>
</dbReference>
<keyword evidence="2 5" id="KW-0210">Decarboxylase</keyword>
<evidence type="ECO:0000256" key="6">
    <source>
        <dbReference type="NCBIfam" id="TIGR01048"/>
    </source>
</evidence>
<comment type="similarity">
    <text evidence="5">Belongs to the Orn/Lys/Arg decarboxylase class-II family. LysA subfamily.</text>
</comment>
<dbReference type="PRINTS" id="PR01181">
    <property type="entry name" value="DAPDCRBXLASE"/>
</dbReference>
<dbReference type="CDD" id="cd06828">
    <property type="entry name" value="PLPDE_III_DapDC"/>
    <property type="match status" value="1"/>
</dbReference>
<dbReference type="InterPro" id="IPR009006">
    <property type="entry name" value="Ala_racemase/Decarboxylase_C"/>
</dbReference>
<feature type="domain" description="Orn/DAP/Arg decarboxylase 2 C-terminal" evidence="9">
    <location>
        <begin position="29"/>
        <end position="371"/>
    </location>
</feature>
<dbReference type="InterPro" id="IPR002986">
    <property type="entry name" value="DAP_deCOOHase_LysA"/>
</dbReference>
<sequence length="420" mass="46121">MDHFQYKNGALFAEDVALSEIAKEVGTPFYVYSQATLERHYEVFAEAVKDIDATICFAVKANSNIAVIKTLADLGAGADVVSVGELKRALKAGVPADRIVYSGVGKSRSELEFAVQTGIRQINVESEEELELLSEVAAAHDVRMPIVLRVNPDVDAKTHAKISTGKSDNKFGIDWTRAVEVYQRASNMAGVAPKGLACHIGSQLTDLEPFRAAFRRMKEMVGELRGLGLDVSRVDLGGGLGIPYDERETPLPIEYGKLVVEELGDLNVEFEFEPGRMIAGNAGLLVSEVIYVKKAPSKTFAIIDSAMNDLMRPSLYDAYHAIVPLVEAEHVDDMQSYDIVGPICETGDTFAKDRQLTRLESGDLIAFRTSGAYGATMSNTYNSRALIPEVMVKGDKFAVIRRRIEIEEQMDMESLPDWQS</sequence>
<evidence type="ECO:0000256" key="2">
    <source>
        <dbReference type="ARBA" id="ARBA00022793"/>
    </source>
</evidence>
<feature type="binding site" evidence="5">
    <location>
        <position position="345"/>
    </location>
    <ligand>
        <name>substrate</name>
    </ligand>
</feature>
<dbReference type="Pfam" id="PF00278">
    <property type="entry name" value="Orn_DAP_Arg_deC"/>
    <property type="match status" value="1"/>
</dbReference>
<evidence type="ECO:0000256" key="3">
    <source>
        <dbReference type="ARBA" id="ARBA00022898"/>
    </source>
</evidence>
<evidence type="ECO:0000256" key="7">
    <source>
        <dbReference type="PIRSR" id="PIRSR600183-50"/>
    </source>
</evidence>
<dbReference type="Gene3D" id="3.20.20.10">
    <property type="entry name" value="Alanine racemase"/>
    <property type="match status" value="1"/>
</dbReference>
<name>A0A1C3RGV7_9PROT</name>
<dbReference type="PROSITE" id="PS00878">
    <property type="entry name" value="ODR_DC_2_1"/>
    <property type="match status" value="1"/>
</dbReference>
<dbReference type="EC" id="4.1.1.20" evidence="5 6"/>
<dbReference type="PANTHER" id="PTHR43727:SF2">
    <property type="entry name" value="GROUP IV DECARBOXYLASE"/>
    <property type="match status" value="1"/>
</dbReference>
<dbReference type="AlphaFoldDB" id="A0A1C3RGV7"/>
<dbReference type="OrthoDB" id="9802241at2"/>
<dbReference type="PRINTS" id="PR01179">
    <property type="entry name" value="ODADCRBXLASE"/>
</dbReference>
<dbReference type="Proteomes" id="UP000231658">
    <property type="component" value="Unassembled WGS sequence"/>
</dbReference>
<accession>A0A1C3RGV7</accession>
<dbReference type="Gene3D" id="2.40.37.10">
    <property type="entry name" value="Lyase, Ornithine Decarboxylase, Chain A, domain 1"/>
    <property type="match status" value="1"/>
</dbReference>
<dbReference type="GO" id="GO:0008836">
    <property type="term" value="F:diaminopimelate decarboxylase activity"/>
    <property type="evidence" value="ECO:0007669"/>
    <property type="project" value="UniProtKB-UniRule"/>
</dbReference>
<dbReference type="InterPro" id="IPR000183">
    <property type="entry name" value="Orn/DAP/Arg_de-COase"/>
</dbReference>
<dbReference type="FunFam" id="3.20.20.10:FF:000003">
    <property type="entry name" value="Diaminopimelate decarboxylase"/>
    <property type="match status" value="1"/>
</dbReference>
<evidence type="ECO:0000313" key="11">
    <source>
        <dbReference type="EMBL" id="SCA56511.1"/>
    </source>
</evidence>
<feature type="binding site" evidence="5">
    <location>
        <begin position="273"/>
        <end position="276"/>
    </location>
    <ligand>
        <name>pyridoxal 5'-phosphate</name>
        <dbReference type="ChEBI" id="CHEBI:597326"/>
    </ligand>
</feature>
<feature type="binding site" evidence="5">
    <location>
        <position position="312"/>
    </location>
    <ligand>
        <name>substrate</name>
    </ligand>
</feature>
<keyword evidence="3 5" id="KW-0663">Pyridoxal phosphate</keyword>
<dbReference type="GO" id="GO:0030170">
    <property type="term" value="F:pyridoxal phosphate binding"/>
    <property type="evidence" value="ECO:0007669"/>
    <property type="project" value="UniProtKB-UniRule"/>
</dbReference>
<proteinExistence type="inferred from homology"/>
<comment type="subunit">
    <text evidence="5">Homodimer.</text>
</comment>
<evidence type="ECO:0000256" key="5">
    <source>
        <dbReference type="HAMAP-Rule" id="MF_02120"/>
    </source>
</evidence>
<evidence type="ECO:0000256" key="8">
    <source>
        <dbReference type="RuleBase" id="RU003738"/>
    </source>
</evidence>
<evidence type="ECO:0000259" key="10">
    <source>
        <dbReference type="Pfam" id="PF02784"/>
    </source>
</evidence>
<comment type="catalytic activity">
    <reaction evidence="5 8">
        <text>meso-2,6-diaminopimelate + H(+) = L-lysine + CO2</text>
        <dbReference type="Rhea" id="RHEA:15101"/>
        <dbReference type="ChEBI" id="CHEBI:15378"/>
        <dbReference type="ChEBI" id="CHEBI:16526"/>
        <dbReference type="ChEBI" id="CHEBI:32551"/>
        <dbReference type="ChEBI" id="CHEBI:57791"/>
        <dbReference type="EC" id="4.1.1.20"/>
    </reaction>
</comment>
<feature type="binding site" evidence="5">
    <location>
        <position position="373"/>
    </location>
    <ligand>
        <name>pyridoxal 5'-phosphate</name>
        <dbReference type="ChEBI" id="CHEBI:597326"/>
    </ligand>
</feature>
<dbReference type="InterPro" id="IPR029066">
    <property type="entry name" value="PLP-binding_barrel"/>
</dbReference>
<dbReference type="NCBIfam" id="TIGR01048">
    <property type="entry name" value="lysA"/>
    <property type="match status" value="1"/>
</dbReference>
<organism evidence="11 12">
    <name type="scientific">Candidatus Terasakiella magnetica</name>
    <dbReference type="NCBI Taxonomy" id="1867952"/>
    <lineage>
        <taxon>Bacteria</taxon>
        <taxon>Pseudomonadati</taxon>
        <taxon>Pseudomonadota</taxon>
        <taxon>Alphaproteobacteria</taxon>
        <taxon>Rhodospirillales</taxon>
        <taxon>Terasakiellaceae</taxon>
        <taxon>Terasakiella</taxon>
    </lineage>
</organism>
<dbReference type="GO" id="GO:0009089">
    <property type="term" value="P:lysine biosynthetic process via diaminopimelate"/>
    <property type="evidence" value="ECO:0007669"/>
    <property type="project" value="UniProtKB-UniRule"/>
</dbReference>
<keyword evidence="5 8" id="KW-0457">Lysine biosynthesis</keyword>
<reference evidence="11 12" key="1">
    <citation type="submission" date="2016-07" db="EMBL/GenBank/DDBJ databases">
        <authorList>
            <person name="Lefevre C.T."/>
        </authorList>
    </citation>
    <scope>NUCLEOTIDE SEQUENCE [LARGE SCALE GENOMIC DNA]</scope>
    <source>
        <strain evidence="11">PR1</strain>
    </source>
</reference>
<feature type="binding site" evidence="5">
    <location>
        <position position="373"/>
    </location>
    <ligand>
        <name>substrate</name>
    </ligand>
</feature>
<evidence type="ECO:0000256" key="4">
    <source>
        <dbReference type="ARBA" id="ARBA00023239"/>
    </source>
</evidence>
<dbReference type="InterPro" id="IPR022644">
    <property type="entry name" value="De-COase2_N"/>
</dbReference>
<comment type="cofactor">
    <cofactor evidence="1 5 7 8">
        <name>pyridoxal 5'-phosphate</name>
        <dbReference type="ChEBI" id="CHEBI:597326"/>
    </cofactor>
</comment>
<keyword evidence="12" id="KW-1185">Reference proteome</keyword>
<evidence type="ECO:0000259" key="9">
    <source>
        <dbReference type="Pfam" id="PF00278"/>
    </source>
</evidence>